<proteinExistence type="predicted"/>
<protein>
    <recommendedName>
        <fullName evidence="6">Aminotransferase-like plant mobile domain-containing protein</fullName>
    </recommendedName>
</protein>
<feature type="domain" description="Serine-threonine/tyrosine-protein kinase catalytic" evidence="2">
    <location>
        <begin position="382"/>
        <end position="485"/>
    </location>
</feature>
<dbReference type="Pfam" id="PF07714">
    <property type="entry name" value="PK_Tyr_Ser-Thr"/>
    <property type="match status" value="1"/>
</dbReference>
<dbReference type="Pfam" id="PF10536">
    <property type="entry name" value="PMD"/>
    <property type="match status" value="1"/>
</dbReference>
<feature type="compositionally biased region" description="Basic and acidic residues" evidence="1">
    <location>
        <begin position="315"/>
        <end position="344"/>
    </location>
</feature>
<organism evidence="4 5">
    <name type="scientific">Lactuca virosa</name>
    <dbReference type="NCBI Taxonomy" id="75947"/>
    <lineage>
        <taxon>Eukaryota</taxon>
        <taxon>Viridiplantae</taxon>
        <taxon>Streptophyta</taxon>
        <taxon>Embryophyta</taxon>
        <taxon>Tracheophyta</taxon>
        <taxon>Spermatophyta</taxon>
        <taxon>Magnoliopsida</taxon>
        <taxon>eudicotyledons</taxon>
        <taxon>Gunneridae</taxon>
        <taxon>Pentapetalae</taxon>
        <taxon>asterids</taxon>
        <taxon>campanulids</taxon>
        <taxon>Asterales</taxon>
        <taxon>Asteraceae</taxon>
        <taxon>Cichorioideae</taxon>
        <taxon>Cichorieae</taxon>
        <taxon>Lactucinae</taxon>
        <taxon>Lactuca</taxon>
    </lineage>
</organism>
<dbReference type="GO" id="GO:0004672">
    <property type="term" value="F:protein kinase activity"/>
    <property type="evidence" value="ECO:0007669"/>
    <property type="project" value="InterPro"/>
</dbReference>
<dbReference type="InterPro" id="IPR011009">
    <property type="entry name" value="Kinase-like_dom_sf"/>
</dbReference>
<dbReference type="InterPro" id="IPR019557">
    <property type="entry name" value="AminoTfrase-like_pln_mobile"/>
</dbReference>
<accession>A0AAU9PHA0</accession>
<dbReference type="SUPFAM" id="SSF56112">
    <property type="entry name" value="Protein kinase-like (PK-like)"/>
    <property type="match status" value="1"/>
</dbReference>
<name>A0AAU9PHA0_9ASTR</name>
<reference evidence="4 5" key="1">
    <citation type="submission" date="2022-01" db="EMBL/GenBank/DDBJ databases">
        <authorList>
            <person name="Xiong W."/>
            <person name="Schranz E."/>
        </authorList>
    </citation>
    <scope>NUCLEOTIDE SEQUENCE [LARGE SCALE GENOMIC DNA]</scope>
</reference>
<keyword evidence="5" id="KW-1185">Reference proteome</keyword>
<dbReference type="EMBL" id="CAKMRJ010005634">
    <property type="protein sequence ID" value="CAH1449810.1"/>
    <property type="molecule type" value="Genomic_DNA"/>
</dbReference>
<gene>
    <name evidence="4" type="ORF">LVIROSA_LOCUS35269</name>
</gene>
<comment type="caution">
    <text evidence="4">The sequence shown here is derived from an EMBL/GenBank/DDBJ whole genome shotgun (WGS) entry which is preliminary data.</text>
</comment>
<sequence>MMVLGGYSVLGESVLTPVEKTESKTILAKLYETKVEFSRSTLKKANQVSWLKKFKDSGSEIEHEAFLSFWLSRFVFPSSYSTVARNVFPIAVHLARGIRLALAPAVLATIYRDLSLLKAKLTDQNDDPSITIWAPLQLLQIWIWERFPKLRPNVGGSCNPKFARWENKKVQIDNIGSILDRDSEDFCWRPYADDLGNEKNGKWVVVGGDCLDEELESWGRCFRVSELVGIQGKCIEQYLPHRVAMQFGMDQDIPGKVPRNNGSPKSAWSFYTRPLMDLKLYLPSRFSEPYVTARYFEWRNKSTGLHSLLSPMGDNETKTSVKDDSRTERSKESVGDTRTCDVSHDGASPGNEDGDTSGLELEARIKRLEEVFAYLKARKYGNSGYMSPKYAIDGVFSIKSDVFSFGVLVLEIVRGKRNRGFIHLEYDNNLIGHAWRMHNEGRSMELIDTTLGQSYNPSEVIRSIIVGLLCVQQSPEDRPNMPSVVLMLGSEGALLKPKQPAFFTERNLVGDDFLQSVSQQVQPMV</sequence>
<dbReference type="PANTHER" id="PTHR46033">
    <property type="entry name" value="PROTEIN MAIN-LIKE 2"/>
    <property type="match status" value="1"/>
</dbReference>
<feature type="region of interest" description="Disordered" evidence="1">
    <location>
        <begin position="307"/>
        <end position="358"/>
    </location>
</feature>
<feature type="domain" description="Aminotransferase-like plant mobile" evidence="3">
    <location>
        <begin position="1"/>
        <end position="298"/>
    </location>
</feature>
<dbReference type="Proteomes" id="UP001157418">
    <property type="component" value="Unassembled WGS sequence"/>
</dbReference>
<dbReference type="AlphaFoldDB" id="A0AAU9PHA0"/>
<evidence type="ECO:0008006" key="6">
    <source>
        <dbReference type="Google" id="ProtNLM"/>
    </source>
</evidence>
<dbReference type="GO" id="GO:0010073">
    <property type="term" value="P:meristem maintenance"/>
    <property type="evidence" value="ECO:0007669"/>
    <property type="project" value="InterPro"/>
</dbReference>
<evidence type="ECO:0000259" key="2">
    <source>
        <dbReference type="Pfam" id="PF07714"/>
    </source>
</evidence>
<evidence type="ECO:0000313" key="5">
    <source>
        <dbReference type="Proteomes" id="UP001157418"/>
    </source>
</evidence>
<evidence type="ECO:0000256" key="1">
    <source>
        <dbReference type="SAM" id="MobiDB-lite"/>
    </source>
</evidence>
<evidence type="ECO:0000259" key="3">
    <source>
        <dbReference type="Pfam" id="PF10536"/>
    </source>
</evidence>
<dbReference type="InterPro" id="IPR044824">
    <property type="entry name" value="MAIN-like"/>
</dbReference>
<dbReference type="Gene3D" id="1.10.510.10">
    <property type="entry name" value="Transferase(Phosphotransferase) domain 1"/>
    <property type="match status" value="1"/>
</dbReference>
<dbReference type="InterPro" id="IPR001245">
    <property type="entry name" value="Ser-Thr/Tyr_kinase_cat_dom"/>
</dbReference>
<dbReference type="PANTHER" id="PTHR46033:SF67">
    <property type="entry name" value="AMINOTRANSFERASE-LIKE, PLANT MOBILE DOMAIN FAMILY PROTEIN"/>
    <property type="match status" value="1"/>
</dbReference>
<evidence type="ECO:0000313" key="4">
    <source>
        <dbReference type="EMBL" id="CAH1449810.1"/>
    </source>
</evidence>